<evidence type="ECO:0000256" key="3">
    <source>
        <dbReference type="ARBA" id="ARBA00022824"/>
    </source>
</evidence>
<reference evidence="8" key="1">
    <citation type="submission" date="2025-08" db="UniProtKB">
        <authorList>
            <consortium name="RefSeq"/>
        </authorList>
    </citation>
    <scope>IDENTIFICATION</scope>
    <source>
        <tissue evidence="8">Leaves</tissue>
    </source>
</reference>
<dbReference type="InterPro" id="IPR003388">
    <property type="entry name" value="Reticulon"/>
</dbReference>
<organism evidence="7 8">
    <name type="scientific">Juglans regia</name>
    <name type="common">English walnut</name>
    <dbReference type="NCBI Taxonomy" id="51240"/>
    <lineage>
        <taxon>Eukaryota</taxon>
        <taxon>Viridiplantae</taxon>
        <taxon>Streptophyta</taxon>
        <taxon>Embryophyta</taxon>
        <taxon>Tracheophyta</taxon>
        <taxon>Spermatophyta</taxon>
        <taxon>Magnoliopsida</taxon>
        <taxon>eudicotyledons</taxon>
        <taxon>Gunneridae</taxon>
        <taxon>Pentapetalae</taxon>
        <taxon>rosids</taxon>
        <taxon>fabids</taxon>
        <taxon>Fagales</taxon>
        <taxon>Juglandaceae</taxon>
        <taxon>Juglans</taxon>
    </lineage>
</organism>
<name>A0A2I4DHC2_JUGRE</name>
<keyword evidence="3 6" id="KW-0256">Endoplasmic reticulum</keyword>
<dbReference type="Gramene" id="Jr07_02650_p1">
    <property type="protein sequence ID" value="cds.Jr07_02650_p1"/>
    <property type="gene ID" value="Jr07_02650"/>
</dbReference>
<dbReference type="PROSITE" id="PS50845">
    <property type="entry name" value="RETICULON"/>
    <property type="match status" value="1"/>
</dbReference>
<feature type="transmembrane region" description="Helical" evidence="6">
    <location>
        <begin position="117"/>
        <end position="134"/>
    </location>
</feature>
<dbReference type="InterPro" id="IPR045064">
    <property type="entry name" value="Reticulon-like"/>
</dbReference>
<feature type="transmembrane region" description="Helical" evidence="6">
    <location>
        <begin position="140"/>
        <end position="159"/>
    </location>
</feature>
<accession>A0A2I4DHC2</accession>
<evidence type="ECO:0000313" key="7">
    <source>
        <dbReference type="Proteomes" id="UP000235220"/>
    </source>
</evidence>
<sequence length="208" mass="24028">MSTASQSSSLPTSDTLKDIFLWRRKKLSVVVLSVATAIWVLMEVYQFNFITVISWTAMFVVVVLFLWANILRLLGKEPPNMSGLEIPEESAIESANCVRAWIGEGIRWVFRVSAERDWFAFAGTASGLWLLSYVGKLFDLLTLLYIGIIMGMTVPALYIKFEEQIKRIWERVKMQCRRLYDMVDEKVVKNMKNRVVKMKEVETEKKAE</sequence>
<dbReference type="PANTHER" id="PTHR10994">
    <property type="entry name" value="RETICULON"/>
    <property type="match status" value="1"/>
</dbReference>
<evidence type="ECO:0000256" key="2">
    <source>
        <dbReference type="ARBA" id="ARBA00022692"/>
    </source>
</evidence>
<evidence type="ECO:0000256" key="1">
    <source>
        <dbReference type="ARBA" id="ARBA00004477"/>
    </source>
</evidence>
<dbReference type="GO" id="GO:0005789">
    <property type="term" value="C:endoplasmic reticulum membrane"/>
    <property type="evidence" value="ECO:0007669"/>
    <property type="project" value="UniProtKB-SubCell"/>
</dbReference>
<dbReference type="GeneID" id="108980156"/>
<dbReference type="Pfam" id="PF02453">
    <property type="entry name" value="Reticulon"/>
    <property type="match status" value="1"/>
</dbReference>
<protein>
    <recommendedName>
        <fullName evidence="6">Reticulon-like protein</fullName>
    </recommendedName>
</protein>
<dbReference type="PANTHER" id="PTHR10994:SF145">
    <property type="entry name" value="RETICULON-LIKE PROTEIN B13"/>
    <property type="match status" value="1"/>
</dbReference>
<dbReference type="FunCoup" id="A0A2I4DHC2">
    <property type="interactions" value="19"/>
</dbReference>
<evidence type="ECO:0000256" key="6">
    <source>
        <dbReference type="RuleBase" id="RU363132"/>
    </source>
</evidence>
<keyword evidence="2 6" id="KW-0812">Transmembrane</keyword>
<comment type="subcellular location">
    <subcellularLocation>
        <location evidence="1 6">Endoplasmic reticulum membrane</location>
        <topology evidence="1 6">Multi-pass membrane protein</topology>
    </subcellularLocation>
</comment>
<keyword evidence="5 6" id="KW-0472">Membrane</keyword>
<dbReference type="OrthoDB" id="567788at2759"/>
<dbReference type="KEGG" id="jre:108980156"/>
<evidence type="ECO:0000256" key="4">
    <source>
        <dbReference type="ARBA" id="ARBA00022989"/>
    </source>
</evidence>
<dbReference type="GO" id="GO:0009617">
    <property type="term" value="P:response to bacterium"/>
    <property type="evidence" value="ECO:0007669"/>
    <property type="project" value="InterPro"/>
</dbReference>
<dbReference type="AlphaFoldDB" id="A0A2I4DHC2"/>
<evidence type="ECO:0000256" key="5">
    <source>
        <dbReference type="ARBA" id="ARBA00023136"/>
    </source>
</evidence>
<proteinExistence type="predicted"/>
<keyword evidence="4 6" id="KW-1133">Transmembrane helix</keyword>
<evidence type="ECO:0000313" key="8">
    <source>
        <dbReference type="RefSeq" id="XP_018806551.2"/>
    </source>
</evidence>
<feature type="transmembrane region" description="Helical" evidence="6">
    <location>
        <begin position="53"/>
        <end position="74"/>
    </location>
</feature>
<dbReference type="RefSeq" id="XP_018806551.2">
    <property type="nucleotide sequence ID" value="XM_018951006.2"/>
</dbReference>
<keyword evidence="7" id="KW-1185">Reference proteome</keyword>
<feature type="transmembrane region" description="Helical" evidence="6">
    <location>
        <begin position="27"/>
        <end position="47"/>
    </location>
</feature>
<dbReference type="Proteomes" id="UP000235220">
    <property type="component" value="Chromosome 7"/>
</dbReference>
<gene>
    <name evidence="8" type="primary">LOC108980156</name>
</gene>
<dbReference type="STRING" id="51240.A0A2I4DHC2"/>